<accession>A0A812XLB5</accession>
<sequence length="721" mass="81782">MDKKAFEQHLDASWQTFRQQLVDVYSASLLESPLLQPNVLQEVSASEVPDLEEHSEKVVEEEKKEQDQTLESEHEEFLGSQHPLLRNGLTNLGKREAESVKNRLRLRLGQLISGSCLLDAVAALGLTRYTEEEMNDFVNLLGEFISLQFVETRRSQSSVNSLNSWFRLQGDSVNKDFSMGKPVWHWPLEESPRHSPRHDSNKDWLRKRAPKYNCVPAMPLLEILMSQETEVHKLIFGPMLNQYKAIREILVAGDTNRLVAELTFVRINDLAAPPEPMHPIMYLEPFVAIVILANGIVTGFQTDPLYRDWPGWIYVELAFAFFLLSEIFLRMYVLGWSGYWHGSEQKWNWFDIFLLAISTIDIVVHLAGSPTDISSASLLRLCRLIRLVRIVKVFRVKMMRDLRLMVKGLLAGVRTLLLAFVLLFAVLYVIAGFATMTIGSAERTVEMGFHGYFDNIPTSMFTAFRCFTGECINDDGRPLQTMLATEYGFIFVFFYVASYMLVTMGIFNVILAVYVDITMKAAKESDAQGADQNKRESIRVARTTRELIKIFSAAYNAFRDQSSADEEQPIKPISASEFMEDGMTDQVHITKELFLLVIQDRHVQKLMDDLDLPPDRANLFEMLDGDGSGTLQTAELLQGLLKVRGEVNKSDTVANLLATKAVQNLVSDYQDQNAHAFQSLSQGIALLRAEVGTMRKAESEGNRQHSETCFSPHPRQIPLGD</sequence>
<feature type="compositionally biased region" description="Basic and acidic residues" evidence="14">
    <location>
        <begin position="695"/>
        <end position="706"/>
    </location>
</feature>
<dbReference type="GO" id="GO:0098703">
    <property type="term" value="P:calcium ion import across plasma membrane"/>
    <property type="evidence" value="ECO:0007669"/>
    <property type="project" value="TreeGrafter"/>
</dbReference>
<evidence type="ECO:0000256" key="3">
    <source>
        <dbReference type="ARBA" id="ARBA00022553"/>
    </source>
</evidence>
<evidence type="ECO:0000313" key="18">
    <source>
        <dbReference type="Proteomes" id="UP000649617"/>
    </source>
</evidence>
<evidence type="ECO:0000256" key="4">
    <source>
        <dbReference type="ARBA" id="ARBA00022568"/>
    </source>
</evidence>
<keyword evidence="5" id="KW-0107">Calcium channel</keyword>
<dbReference type="GO" id="GO:0005509">
    <property type="term" value="F:calcium ion binding"/>
    <property type="evidence" value="ECO:0007669"/>
    <property type="project" value="InterPro"/>
</dbReference>
<evidence type="ECO:0000256" key="7">
    <source>
        <dbReference type="ARBA" id="ARBA00022837"/>
    </source>
</evidence>
<dbReference type="AlphaFoldDB" id="A0A812XLB5"/>
<comment type="caution">
    <text evidence="17">The sequence shown here is derived from an EMBL/GenBank/DDBJ whole genome shotgun (WGS) entry which is preliminary data.</text>
</comment>
<keyword evidence="11 15" id="KW-0472">Membrane</keyword>
<keyword evidence="13" id="KW-0407">Ion channel</keyword>
<evidence type="ECO:0000256" key="15">
    <source>
        <dbReference type="SAM" id="Phobius"/>
    </source>
</evidence>
<evidence type="ECO:0000256" key="6">
    <source>
        <dbReference type="ARBA" id="ARBA00022692"/>
    </source>
</evidence>
<dbReference type="InterPro" id="IPR005821">
    <property type="entry name" value="Ion_trans_dom"/>
</dbReference>
<keyword evidence="2" id="KW-0813">Transport</keyword>
<dbReference type="GO" id="GO:0005891">
    <property type="term" value="C:voltage-gated calcium channel complex"/>
    <property type="evidence" value="ECO:0007669"/>
    <property type="project" value="TreeGrafter"/>
</dbReference>
<evidence type="ECO:0000259" key="16">
    <source>
        <dbReference type="PROSITE" id="PS50222"/>
    </source>
</evidence>
<evidence type="ECO:0000256" key="2">
    <source>
        <dbReference type="ARBA" id="ARBA00022448"/>
    </source>
</evidence>
<evidence type="ECO:0000256" key="13">
    <source>
        <dbReference type="ARBA" id="ARBA00023303"/>
    </source>
</evidence>
<evidence type="ECO:0000256" key="8">
    <source>
        <dbReference type="ARBA" id="ARBA00022882"/>
    </source>
</evidence>
<organism evidence="17 18">
    <name type="scientific">Symbiodinium pilosum</name>
    <name type="common">Dinoflagellate</name>
    <dbReference type="NCBI Taxonomy" id="2952"/>
    <lineage>
        <taxon>Eukaryota</taxon>
        <taxon>Sar</taxon>
        <taxon>Alveolata</taxon>
        <taxon>Dinophyceae</taxon>
        <taxon>Suessiales</taxon>
        <taxon>Symbiodiniaceae</taxon>
        <taxon>Symbiodinium</taxon>
    </lineage>
</organism>
<dbReference type="OrthoDB" id="10069766at2759"/>
<evidence type="ECO:0000256" key="10">
    <source>
        <dbReference type="ARBA" id="ARBA00023065"/>
    </source>
</evidence>
<evidence type="ECO:0000256" key="5">
    <source>
        <dbReference type="ARBA" id="ARBA00022673"/>
    </source>
</evidence>
<evidence type="ECO:0000256" key="9">
    <source>
        <dbReference type="ARBA" id="ARBA00022989"/>
    </source>
</evidence>
<dbReference type="Pfam" id="PF00520">
    <property type="entry name" value="Ion_trans"/>
    <property type="match status" value="1"/>
</dbReference>
<dbReference type="SUPFAM" id="SSF81324">
    <property type="entry name" value="Voltage-gated potassium channels"/>
    <property type="match status" value="1"/>
</dbReference>
<dbReference type="GO" id="GO:0008331">
    <property type="term" value="F:high voltage-gated calcium channel activity"/>
    <property type="evidence" value="ECO:0007669"/>
    <property type="project" value="TreeGrafter"/>
</dbReference>
<dbReference type="InterPro" id="IPR027359">
    <property type="entry name" value="Volt_channel_dom_sf"/>
</dbReference>
<name>A0A812XLB5_SYMPI</name>
<dbReference type="PANTHER" id="PTHR45628:SF7">
    <property type="entry name" value="VOLTAGE-DEPENDENT CALCIUM CHANNEL TYPE A SUBUNIT ALPHA-1"/>
    <property type="match status" value="1"/>
</dbReference>
<feature type="compositionally biased region" description="Basic and acidic residues" evidence="14">
    <location>
        <begin position="51"/>
        <end position="77"/>
    </location>
</feature>
<gene>
    <name evidence="17" type="primary">Cacna1a</name>
    <name evidence="17" type="ORF">SPIL2461_LOCUS21277</name>
</gene>
<feature type="region of interest" description="Disordered" evidence="14">
    <location>
        <begin position="45"/>
        <end position="77"/>
    </location>
</feature>
<dbReference type="Proteomes" id="UP000649617">
    <property type="component" value="Unassembled WGS sequence"/>
</dbReference>
<feature type="transmembrane region" description="Helical" evidence="15">
    <location>
        <begin position="487"/>
        <end position="515"/>
    </location>
</feature>
<feature type="transmembrane region" description="Helical" evidence="15">
    <location>
        <begin position="312"/>
        <end position="335"/>
    </location>
</feature>
<keyword evidence="3" id="KW-0597">Phosphoprotein</keyword>
<comment type="subcellular location">
    <subcellularLocation>
        <location evidence="1">Membrane</location>
        <topology evidence="1">Multi-pass membrane protein</topology>
    </subcellularLocation>
</comment>
<keyword evidence="18" id="KW-1185">Reference proteome</keyword>
<dbReference type="InterPro" id="IPR018247">
    <property type="entry name" value="EF_Hand_1_Ca_BS"/>
</dbReference>
<dbReference type="PROSITE" id="PS50222">
    <property type="entry name" value="EF_HAND_2"/>
    <property type="match status" value="1"/>
</dbReference>
<dbReference type="Gene3D" id="1.10.287.70">
    <property type="match status" value="1"/>
</dbReference>
<keyword evidence="10" id="KW-0406">Ion transport</keyword>
<dbReference type="PANTHER" id="PTHR45628">
    <property type="entry name" value="VOLTAGE-DEPENDENT CALCIUM CHANNEL TYPE A SUBUNIT ALPHA-1"/>
    <property type="match status" value="1"/>
</dbReference>
<evidence type="ECO:0000256" key="14">
    <source>
        <dbReference type="SAM" id="MobiDB-lite"/>
    </source>
</evidence>
<keyword evidence="7" id="KW-0106">Calcium</keyword>
<dbReference type="PROSITE" id="PS00018">
    <property type="entry name" value="EF_HAND_1"/>
    <property type="match status" value="1"/>
</dbReference>
<keyword evidence="4" id="KW-0109">Calcium transport</keyword>
<reference evidence="17" key="1">
    <citation type="submission" date="2021-02" db="EMBL/GenBank/DDBJ databases">
        <authorList>
            <person name="Dougan E. K."/>
            <person name="Rhodes N."/>
            <person name="Thang M."/>
            <person name="Chan C."/>
        </authorList>
    </citation>
    <scope>NUCLEOTIDE SEQUENCE</scope>
</reference>
<keyword evidence="8" id="KW-0851">Voltage-gated channel</keyword>
<evidence type="ECO:0000313" key="17">
    <source>
        <dbReference type="EMBL" id="CAE7739884.1"/>
    </source>
</evidence>
<dbReference type="InterPro" id="IPR050599">
    <property type="entry name" value="VDCC_alpha-1_subunit"/>
</dbReference>
<proteinExistence type="predicted"/>
<dbReference type="Gene3D" id="1.20.120.350">
    <property type="entry name" value="Voltage-gated potassium channels. Chain C"/>
    <property type="match status" value="1"/>
</dbReference>
<evidence type="ECO:0000256" key="11">
    <source>
        <dbReference type="ARBA" id="ARBA00023136"/>
    </source>
</evidence>
<feature type="transmembrane region" description="Helical" evidence="15">
    <location>
        <begin position="280"/>
        <end position="300"/>
    </location>
</feature>
<protein>
    <submittedName>
        <fullName evidence="17">Cacna1a protein</fullName>
    </submittedName>
</protein>
<dbReference type="EMBL" id="CAJNIZ010046104">
    <property type="protein sequence ID" value="CAE7739884.1"/>
    <property type="molecule type" value="Genomic_DNA"/>
</dbReference>
<feature type="domain" description="EF-hand" evidence="16">
    <location>
        <begin position="611"/>
        <end position="646"/>
    </location>
</feature>
<feature type="region of interest" description="Disordered" evidence="14">
    <location>
        <begin position="695"/>
        <end position="721"/>
    </location>
</feature>
<keyword evidence="12" id="KW-0325">Glycoprotein</keyword>
<evidence type="ECO:0000256" key="12">
    <source>
        <dbReference type="ARBA" id="ARBA00023180"/>
    </source>
</evidence>
<feature type="transmembrane region" description="Helical" evidence="15">
    <location>
        <begin position="415"/>
        <end position="438"/>
    </location>
</feature>
<keyword evidence="9 15" id="KW-1133">Transmembrane helix</keyword>
<feature type="transmembrane region" description="Helical" evidence="15">
    <location>
        <begin position="347"/>
        <end position="367"/>
    </location>
</feature>
<keyword evidence="6 15" id="KW-0812">Transmembrane</keyword>
<evidence type="ECO:0000256" key="1">
    <source>
        <dbReference type="ARBA" id="ARBA00004141"/>
    </source>
</evidence>
<dbReference type="InterPro" id="IPR002048">
    <property type="entry name" value="EF_hand_dom"/>
</dbReference>